<evidence type="ECO:0000313" key="1">
    <source>
        <dbReference type="EMBL" id="KAJ8475452.1"/>
    </source>
</evidence>
<protein>
    <submittedName>
        <fullName evidence="1">Uncharacterized protein</fullName>
    </submittedName>
</protein>
<dbReference type="Proteomes" id="UP001215151">
    <property type="component" value="Unassembled WGS sequence"/>
</dbReference>
<evidence type="ECO:0000313" key="2">
    <source>
        <dbReference type="Proteomes" id="UP001215151"/>
    </source>
</evidence>
<keyword evidence="2" id="KW-1185">Reference proteome</keyword>
<accession>A0AAD7XCK5</accession>
<gene>
    <name evidence="1" type="ORF">ONZ51_g6554</name>
</gene>
<dbReference type="AlphaFoldDB" id="A0AAD7XCK5"/>
<proteinExistence type="predicted"/>
<reference evidence="1" key="1">
    <citation type="submission" date="2022-11" db="EMBL/GenBank/DDBJ databases">
        <title>Genome Sequence of Cubamyces cubensis.</title>
        <authorList>
            <person name="Buettner E."/>
        </authorList>
    </citation>
    <scope>NUCLEOTIDE SEQUENCE</scope>
    <source>
        <strain evidence="1">MPL-01</strain>
    </source>
</reference>
<organism evidence="1 2">
    <name type="scientific">Trametes cubensis</name>
    <dbReference type="NCBI Taxonomy" id="1111947"/>
    <lineage>
        <taxon>Eukaryota</taxon>
        <taxon>Fungi</taxon>
        <taxon>Dikarya</taxon>
        <taxon>Basidiomycota</taxon>
        <taxon>Agaricomycotina</taxon>
        <taxon>Agaricomycetes</taxon>
        <taxon>Polyporales</taxon>
        <taxon>Polyporaceae</taxon>
        <taxon>Trametes</taxon>
    </lineage>
</organism>
<name>A0AAD7XCK5_9APHY</name>
<sequence>MHAAAELLSLPMETALLSRVVELTWPRIHSFALHGRYLSPGQASVVPTLLSRMSTLQTLRIQAAQSFALSRTRILDSSATPPVAGFPQLRSLTVAYPDPDDVLFPLQTPHLTHLSLRDEPRFYLYLRKKELVLSPFASPILKASECLAILRRKNVPLLSSLEVVCEADTGEAELLRYISSAYAHLAQLELHRYRTSDDDRDPYVFLPVALSSIASLKTSHLNLDCARIPPLHCNNEERRARGSNTLRFWTYDGSLLHGSSINLHGIREN</sequence>
<comment type="caution">
    <text evidence="1">The sequence shown here is derived from an EMBL/GenBank/DDBJ whole genome shotgun (WGS) entry which is preliminary data.</text>
</comment>
<dbReference type="EMBL" id="JAPEVG010000159">
    <property type="protein sequence ID" value="KAJ8475452.1"/>
    <property type="molecule type" value="Genomic_DNA"/>
</dbReference>